<organism evidence="1 2">
    <name type="scientific">Ralstonia phage Rs551</name>
    <dbReference type="NCBI Taxonomy" id="1852598"/>
    <lineage>
        <taxon>Viruses</taxon>
        <taxon>Monodnaviria</taxon>
        <taxon>Loebvirae</taxon>
        <taxon>Hofneiviricota</taxon>
        <taxon>Faserviricetes</taxon>
        <taxon>Tubulavirales</taxon>
        <taxon>Inoviridae</taxon>
        <taxon>Habenivirus</taxon>
        <taxon>Habenivirus RS551</taxon>
    </lineage>
</organism>
<dbReference type="GeneID" id="54976178"/>
<keyword evidence="2" id="KW-1185">Reference proteome</keyword>
<proteinExistence type="predicted"/>
<name>A0A1W5LUF4_9VIRU</name>
<dbReference type="RefSeq" id="YP_009786105.1">
    <property type="nucleotide sequence ID" value="NC_047765.1"/>
</dbReference>
<evidence type="ECO:0000313" key="2">
    <source>
        <dbReference type="Proteomes" id="UP000223780"/>
    </source>
</evidence>
<evidence type="ECO:0000313" key="1">
    <source>
        <dbReference type="EMBL" id="ANO57667.1"/>
    </source>
</evidence>
<dbReference type="Proteomes" id="UP000223780">
    <property type="component" value="Segment"/>
</dbReference>
<reference evidence="1 2" key="1">
    <citation type="submission" date="2016-05" db="EMBL/GenBank/DDBJ databases">
        <title>Isolation and Sequencing of Rs551, a Bacteriophage Associated with the Phytobacterium Ralstonia solanacearum strain UW551.</title>
        <authorList>
            <person name="Stulberg M.J."/>
            <person name="Mershon J.P."/>
            <person name="Ahmad A.A."/>
            <person name="Mollov D.S."/>
            <person name="Kilcrease J.P."/>
            <person name="Huang Q."/>
        </authorList>
    </citation>
    <scope>NUCLEOTIDE SEQUENCE [LARGE SCALE GENOMIC DNA]</scope>
</reference>
<sequence length="92" mass="10081">MKSFIAVSAATVSIAANAYTVTTTTTTTTRSDGTVTTQTSRTVPYDAARCARLTVDLSMLNDQLRRTGWKLEQDNVRAQIMTVQQEMSDRGC</sequence>
<protein>
    <submittedName>
        <fullName evidence="1">Uncharacterized protein</fullName>
    </submittedName>
</protein>
<dbReference type="KEGG" id="vg:54976178"/>
<accession>A0A1W5LUF4</accession>
<dbReference type="EMBL" id="KX179905">
    <property type="protein sequence ID" value="ANO57667.1"/>
    <property type="molecule type" value="Genomic_DNA"/>
</dbReference>